<keyword evidence="14" id="KW-1185">Reference proteome</keyword>
<dbReference type="InterPro" id="IPR007484">
    <property type="entry name" value="Peptidase_M28"/>
</dbReference>
<keyword evidence="9" id="KW-0012">Acyltransferase</keyword>
<reference evidence="13 14" key="1">
    <citation type="submission" date="2016-07" db="EMBL/GenBank/DDBJ databases">
        <title>Pervasive Adenine N6-methylation of Active Genes in Fungi.</title>
        <authorList>
            <consortium name="DOE Joint Genome Institute"/>
            <person name="Mondo S.J."/>
            <person name="Dannebaum R.O."/>
            <person name="Kuo R.C."/>
            <person name="Labutti K."/>
            <person name="Haridas S."/>
            <person name="Kuo A."/>
            <person name="Salamov A."/>
            <person name="Ahrendt S.R."/>
            <person name="Lipzen A."/>
            <person name="Sullivan W."/>
            <person name="Andreopoulos W.B."/>
            <person name="Clum A."/>
            <person name="Lindquist E."/>
            <person name="Daum C."/>
            <person name="Ramamoorthy G.K."/>
            <person name="Gryganskyi A."/>
            <person name="Culley D."/>
            <person name="Magnuson J.K."/>
            <person name="James T.Y."/>
            <person name="O'Malley M.A."/>
            <person name="Stajich J.E."/>
            <person name="Spatafora J.W."/>
            <person name="Visel A."/>
            <person name="Grigoriev I.V."/>
        </authorList>
    </citation>
    <scope>NUCLEOTIDE SEQUENCE [LARGE SCALE GENOMIC DNA]</scope>
    <source>
        <strain evidence="13 14">PL171</strain>
    </source>
</reference>
<evidence type="ECO:0000256" key="11">
    <source>
        <dbReference type="SAM" id="MobiDB-lite"/>
    </source>
</evidence>
<feature type="region of interest" description="Disordered" evidence="11">
    <location>
        <begin position="1"/>
        <end position="30"/>
    </location>
</feature>
<evidence type="ECO:0000256" key="6">
    <source>
        <dbReference type="ARBA" id="ARBA00022723"/>
    </source>
</evidence>
<dbReference type="GO" id="GO:0008233">
    <property type="term" value="F:peptidase activity"/>
    <property type="evidence" value="ECO:0007669"/>
    <property type="project" value="UniProtKB-KW"/>
</dbReference>
<keyword evidence="6 10" id="KW-0479">Metal-binding</keyword>
<dbReference type="GO" id="GO:0006508">
    <property type="term" value="P:proteolysis"/>
    <property type="evidence" value="ECO:0007669"/>
    <property type="project" value="UniProtKB-KW"/>
</dbReference>
<comment type="caution">
    <text evidence="13">The sequence shown here is derived from an EMBL/GenBank/DDBJ whole genome shotgun (WGS) entry which is preliminary data.</text>
</comment>
<keyword evidence="10" id="KW-0645">Protease</keyword>
<dbReference type="AlphaFoldDB" id="A0A1Y2HXD1"/>
<comment type="similarity">
    <text evidence="10">Belongs to the peptidase M28 family.</text>
</comment>
<evidence type="ECO:0000313" key="14">
    <source>
        <dbReference type="Proteomes" id="UP000193411"/>
    </source>
</evidence>
<keyword evidence="7 10" id="KW-0862">Zinc</keyword>
<name>A0A1Y2HXD1_9FUNG</name>
<dbReference type="Pfam" id="PF04389">
    <property type="entry name" value="Peptidase_M28"/>
    <property type="match status" value="1"/>
</dbReference>
<gene>
    <name evidence="13" type="ORF">BCR44DRAFT_1388300</name>
</gene>
<protein>
    <recommendedName>
        <fullName evidence="10">Peptide hydrolase</fullName>
        <ecNumber evidence="10">3.4.-.-</ecNumber>
    </recommendedName>
</protein>
<dbReference type="EC" id="3.4.-.-" evidence="10"/>
<feature type="compositionally biased region" description="Low complexity" evidence="11">
    <location>
        <begin position="1"/>
        <end position="28"/>
    </location>
</feature>
<evidence type="ECO:0000256" key="4">
    <source>
        <dbReference type="ARBA" id="ARBA00022525"/>
    </source>
</evidence>
<dbReference type="SUPFAM" id="SSF53187">
    <property type="entry name" value="Zn-dependent exopeptidases"/>
    <property type="match status" value="1"/>
</dbReference>
<feature type="domain" description="Peptidase M28" evidence="12">
    <location>
        <begin position="108"/>
        <end position="344"/>
    </location>
</feature>
<dbReference type="FunFam" id="3.40.630.10:FF:000029">
    <property type="entry name" value="Glutaminyl-peptide cyclotransferase"/>
    <property type="match status" value="1"/>
</dbReference>
<dbReference type="InterPro" id="IPR040234">
    <property type="entry name" value="QC/QCL"/>
</dbReference>
<accession>A0A1Y2HXD1</accession>
<dbReference type="OrthoDB" id="3907302at2759"/>
<evidence type="ECO:0000256" key="9">
    <source>
        <dbReference type="ARBA" id="ARBA00023315"/>
    </source>
</evidence>
<evidence type="ECO:0000256" key="8">
    <source>
        <dbReference type="ARBA" id="ARBA00023157"/>
    </source>
</evidence>
<comment type="subcellular location">
    <subcellularLocation>
        <location evidence="2">Secreted</location>
    </subcellularLocation>
</comment>
<evidence type="ECO:0000313" key="13">
    <source>
        <dbReference type="EMBL" id="ORZ37802.1"/>
    </source>
</evidence>
<dbReference type="CDD" id="cd03880">
    <property type="entry name" value="M28_QC_like"/>
    <property type="match status" value="1"/>
</dbReference>
<keyword evidence="5" id="KW-0808">Transferase</keyword>
<evidence type="ECO:0000256" key="10">
    <source>
        <dbReference type="RuleBase" id="RU361240"/>
    </source>
</evidence>
<keyword evidence="10" id="KW-0378">Hydrolase</keyword>
<keyword evidence="4" id="KW-0964">Secreted</keyword>
<proteinExistence type="inferred from homology"/>
<dbReference type="Proteomes" id="UP000193411">
    <property type="component" value="Unassembled WGS sequence"/>
</dbReference>
<evidence type="ECO:0000256" key="5">
    <source>
        <dbReference type="ARBA" id="ARBA00022679"/>
    </source>
</evidence>
<dbReference type="Gene3D" id="3.40.630.10">
    <property type="entry name" value="Zn peptidases"/>
    <property type="match status" value="1"/>
</dbReference>
<dbReference type="EMBL" id="MCFL01000011">
    <property type="protein sequence ID" value="ORZ37802.1"/>
    <property type="molecule type" value="Genomic_DNA"/>
</dbReference>
<evidence type="ECO:0000256" key="7">
    <source>
        <dbReference type="ARBA" id="ARBA00022833"/>
    </source>
</evidence>
<comment type="similarity">
    <text evidence="3">Belongs to the glutaminyl-peptide cyclotransferase family.</text>
</comment>
<evidence type="ECO:0000256" key="1">
    <source>
        <dbReference type="ARBA" id="ARBA00000001"/>
    </source>
</evidence>
<comment type="catalytic activity">
    <reaction evidence="1">
        <text>N-terminal L-glutaminyl-[peptide] = N-terminal 5-oxo-L-prolyl-[peptide] + NH4(+)</text>
        <dbReference type="Rhea" id="RHEA:23652"/>
        <dbReference type="Rhea" id="RHEA-COMP:11736"/>
        <dbReference type="Rhea" id="RHEA-COMP:11846"/>
        <dbReference type="ChEBI" id="CHEBI:28938"/>
        <dbReference type="ChEBI" id="CHEBI:64722"/>
        <dbReference type="ChEBI" id="CHEBI:87215"/>
        <dbReference type="EC" id="2.3.2.5"/>
    </reaction>
</comment>
<dbReference type="PANTHER" id="PTHR12283">
    <property type="entry name" value="GLUTAMINYL-PEPTIDE CYCLOTRANSFERASE"/>
    <property type="match status" value="1"/>
</dbReference>
<dbReference type="InterPro" id="IPR037457">
    <property type="entry name" value="M28_QC"/>
</dbReference>
<evidence type="ECO:0000256" key="3">
    <source>
        <dbReference type="ARBA" id="ARBA00006014"/>
    </source>
</evidence>
<dbReference type="PANTHER" id="PTHR12283:SF6">
    <property type="entry name" value="GLUTAMINYL-PEPTIDE CYCLOTRANSFERASE-RELATED"/>
    <property type="match status" value="1"/>
</dbReference>
<sequence>MSLLAASWSGSGSSSSSAGTDTTGTKSAPLNATESTIAKLLSSANVPDPSRVWDKYLPPLLVERVPGTPSHAKAKDHIVNSLKELGGWTIELDSFEDSTPMGKKPFTNIVATRHPAARKRLVLAAHYDSKWFETGAFIGATDSAAPCAILLELAATLKPALDAIRTPPDTSLQLIFFDGEEAWLQWSDTDSLYGSRHLAQKWERERLPSNPEVTVLQSISAFVLLDLLGAPQTTVYNLQRSTASHFSRLAYWDEQLRTTRFNLFRIGSSGSSTNSVNRYFHPEVDKQPFINYQIEDDHVPFMRRGVPIVHLIPAEFPRVWHTLADDGSALDKDTIINLARIMTAYCVDTLQLRWSVP</sequence>
<evidence type="ECO:0000256" key="2">
    <source>
        <dbReference type="ARBA" id="ARBA00004613"/>
    </source>
</evidence>
<keyword evidence="8" id="KW-1015">Disulfide bond</keyword>
<organism evidence="13 14">
    <name type="scientific">Catenaria anguillulae PL171</name>
    <dbReference type="NCBI Taxonomy" id="765915"/>
    <lineage>
        <taxon>Eukaryota</taxon>
        <taxon>Fungi</taxon>
        <taxon>Fungi incertae sedis</taxon>
        <taxon>Blastocladiomycota</taxon>
        <taxon>Blastocladiomycetes</taxon>
        <taxon>Blastocladiales</taxon>
        <taxon>Catenariaceae</taxon>
        <taxon>Catenaria</taxon>
    </lineage>
</organism>
<dbReference type="GO" id="GO:0008270">
    <property type="term" value="F:zinc ion binding"/>
    <property type="evidence" value="ECO:0007669"/>
    <property type="project" value="TreeGrafter"/>
</dbReference>
<dbReference type="GO" id="GO:0016603">
    <property type="term" value="F:glutaminyl-peptide cyclotransferase activity"/>
    <property type="evidence" value="ECO:0007669"/>
    <property type="project" value="UniProtKB-EC"/>
</dbReference>
<dbReference type="GO" id="GO:0005576">
    <property type="term" value="C:extracellular region"/>
    <property type="evidence" value="ECO:0007669"/>
    <property type="project" value="UniProtKB-SubCell"/>
</dbReference>
<evidence type="ECO:0000259" key="12">
    <source>
        <dbReference type="Pfam" id="PF04389"/>
    </source>
</evidence>